<dbReference type="InterPro" id="IPR005564">
    <property type="entry name" value="Major_capsid_GpE"/>
</dbReference>
<dbReference type="Pfam" id="PF03864">
    <property type="entry name" value="Phage_cap_E"/>
    <property type="match status" value="1"/>
</dbReference>
<protein>
    <submittedName>
        <fullName evidence="1">Major capsid protein</fullName>
    </submittedName>
</protein>
<keyword evidence="2" id="KW-1185">Reference proteome</keyword>
<reference evidence="1 2" key="1">
    <citation type="journal article" date="2019" name="Microorganisms">
        <title>Genome Insights into the Novel Species Microvirga brassicacearum, a Rapeseed Endophyte with Biotechnological Potential.</title>
        <authorList>
            <person name="Jimenez-Gomez A."/>
            <person name="Saati-Santamaria Z."/>
            <person name="Igual J.M."/>
            <person name="Rivas R."/>
            <person name="Mateos P.F."/>
            <person name="Garcia-Fraile P."/>
        </authorList>
    </citation>
    <scope>NUCLEOTIDE SEQUENCE [LARGE SCALE GENOMIC DNA]</scope>
    <source>
        <strain evidence="1 2">CDVBN77</strain>
    </source>
</reference>
<dbReference type="EMBL" id="VCMV01000003">
    <property type="protein sequence ID" value="KAB0269060.1"/>
    <property type="molecule type" value="Genomic_DNA"/>
</dbReference>
<dbReference type="AlphaFoldDB" id="A0A5N3PH74"/>
<name>A0A5N3PH74_9HYPH</name>
<dbReference type="RefSeq" id="WP_150942117.1">
    <property type="nucleotide sequence ID" value="NZ_VCMV01000003.1"/>
</dbReference>
<evidence type="ECO:0000313" key="1">
    <source>
        <dbReference type="EMBL" id="KAB0269060.1"/>
    </source>
</evidence>
<evidence type="ECO:0000313" key="2">
    <source>
        <dbReference type="Proteomes" id="UP000325684"/>
    </source>
</evidence>
<dbReference type="Proteomes" id="UP000325684">
    <property type="component" value="Unassembled WGS sequence"/>
</dbReference>
<accession>A0A5N3PH74</accession>
<proteinExistence type="predicted"/>
<gene>
    <name evidence="1" type="ORF">FEZ63_02835</name>
</gene>
<dbReference type="OrthoDB" id="6388191at2"/>
<organism evidence="1 2">
    <name type="scientific">Microvirga brassicacearum</name>
    <dbReference type="NCBI Taxonomy" id="2580413"/>
    <lineage>
        <taxon>Bacteria</taxon>
        <taxon>Pseudomonadati</taxon>
        <taxon>Pseudomonadota</taxon>
        <taxon>Alphaproteobacteria</taxon>
        <taxon>Hyphomicrobiales</taxon>
        <taxon>Methylobacteriaceae</taxon>
        <taxon>Microvirga</taxon>
    </lineage>
</organism>
<comment type="caution">
    <text evidence="1">The sequence shown here is derived from an EMBL/GenBank/DDBJ whole genome shotgun (WGS) entry which is preliminary data.</text>
</comment>
<sequence length="345" mass="38095">MLDIFNDDAFSVTSMSDAMREIKYVPGYVGKLGLFRATPIDTLNIAIEKAADGQYSIVPASPRGAPGDTVGKNRRTMRMLRVPHFQRDDAIYADEVQGVRAFGTEKAVETLQGKIAMRAAEHSQSFALTEEYHRLSVITSGTLLDADGTVLYNYFTEMGESQPAEVDWDLDNASPAEGVLRQKSADLMRAMGTALGGLPFNGILALTGDQFYDKLIQHKEIRDTYKGFEGVQALRSGFLEASNAGANSGVWGEFDALNIRWVNYRGGLGVSIAPTEAKFIPLGVPGLFRTVYAPADYEETVNQPGQRLYAKQWSMPNGKGRNLEFQTNSLHYVTRPRVLMRARMT</sequence>